<dbReference type="PANTHER" id="PTHR47791:SF3">
    <property type="entry name" value="MEIOTICALLY UP-REGULATED GENE 191 PROTEIN"/>
    <property type="match status" value="1"/>
</dbReference>
<dbReference type="Gene3D" id="1.50.10.20">
    <property type="match status" value="1"/>
</dbReference>
<sequence length="467" mass="51954">MLRIFVFCVAATAPAVTSRIGEERVDVATERVNAALDGLQKYFFDAKGQFWNACGQNGGNGGKDPTNFTCTCESESPYCKNCFRWWMSTTMQSLMSLNEALPGHTSFDLTMQQLDGMRKHSPYTSRALPSWAYIDDYLWYVLMWMHSYQWHGETGDLQDAANTMELMAQWGMDYTCGGITWMFPDVDPRKNSITILEAIQSSAQIAKALQVTEPIRASTHRQRAQDLWRFFTDVGLLGDDFLVHDNVTGTADGSFHCCNATVKPYCEARNTITWSYNQGMFLGAMVDLHGLTGDDSYLKMGVKNLDSVATKMTQAIGSAHLVLREPVGLKVQDGKCNSHHDPSESAGGDLYSFKAVFMQQLPRFLSAARHLMQPDQLAVVTQLVKDSSDAAWASRALPPFPTSDVCNQFREPPVPEGGPPKFSWDWGPLPEGEFTCMDARTQSQVLSLFVADLQIAQMLRNSVSGEA</sequence>
<evidence type="ECO:0000313" key="2">
    <source>
        <dbReference type="EMBL" id="KOO31094.1"/>
    </source>
</evidence>
<dbReference type="InterPro" id="IPR053169">
    <property type="entry name" value="MUG_Protein"/>
</dbReference>
<keyword evidence="2" id="KW-0378">Hydrolase</keyword>
<dbReference type="GO" id="GO:0016787">
    <property type="term" value="F:hydrolase activity"/>
    <property type="evidence" value="ECO:0007669"/>
    <property type="project" value="UniProtKB-KW"/>
</dbReference>
<dbReference type="EMBL" id="JWZX01002089">
    <property type="protein sequence ID" value="KOO31094.1"/>
    <property type="molecule type" value="Genomic_DNA"/>
</dbReference>
<name>A0A0M0JX13_9EUKA</name>
<dbReference type="OrthoDB" id="9984024at2759"/>
<comment type="caution">
    <text evidence="2">The sequence shown here is derived from an EMBL/GenBank/DDBJ whole genome shotgun (WGS) entry which is preliminary data.</text>
</comment>
<dbReference type="InterPro" id="IPR005198">
    <property type="entry name" value="Glyco_hydro_76"/>
</dbReference>
<proteinExistence type="predicted"/>
<dbReference type="Proteomes" id="UP000037460">
    <property type="component" value="Unassembled WGS sequence"/>
</dbReference>
<dbReference type="Pfam" id="PF03663">
    <property type="entry name" value="Glyco_hydro_76"/>
    <property type="match status" value="1"/>
</dbReference>
<organism evidence="2 3">
    <name type="scientific">Chrysochromulina tobinii</name>
    <dbReference type="NCBI Taxonomy" id="1460289"/>
    <lineage>
        <taxon>Eukaryota</taxon>
        <taxon>Haptista</taxon>
        <taxon>Haptophyta</taxon>
        <taxon>Prymnesiophyceae</taxon>
        <taxon>Prymnesiales</taxon>
        <taxon>Chrysochromulinaceae</taxon>
        <taxon>Chrysochromulina</taxon>
    </lineage>
</organism>
<protein>
    <submittedName>
        <fullName evidence="2">Glycosyl hydrolase</fullName>
    </submittedName>
</protein>
<dbReference type="InterPro" id="IPR008928">
    <property type="entry name" value="6-hairpin_glycosidase_sf"/>
</dbReference>
<dbReference type="PANTHER" id="PTHR47791">
    <property type="entry name" value="MEIOTICALLY UP-REGULATED GENE 191 PROTEIN"/>
    <property type="match status" value="1"/>
</dbReference>
<keyword evidence="3" id="KW-1185">Reference proteome</keyword>
<gene>
    <name evidence="2" type="ORF">Ctob_009128</name>
</gene>
<evidence type="ECO:0000313" key="3">
    <source>
        <dbReference type="Proteomes" id="UP000037460"/>
    </source>
</evidence>
<feature type="chain" id="PRO_5005602169" evidence="1">
    <location>
        <begin position="19"/>
        <end position="467"/>
    </location>
</feature>
<evidence type="ECO:0000256" key="1">
    <source>
        <dbReference type="SAM" id="SignalP"/>
    </source>
</evidence>
<accession>A0A0M0JX13</accession>
<feature type="signal peptide" evidence="1">
    <location>
        <begin position="1"/>
        <end position="18"/>
    </location>
</feature>
<dbReference type="AlphaFoldDB" id="A0A0M0JX13"/>
<dbReference type="GO" id="GO:0005975">
    <property type="term" value="P:carbohydrate metabolic process"/>
    <property type="evidence" value="ECO:0007669"/>
    <property type="project" value="InterPro"/>
</dbReference>
<keyword evidence="1" id="KW-0732">Signal</keyword>
<dbReference type="SUPFAM" id="SSF48208">
    <property type="entry name" value="Six-hairpin glycosidases"/>
    <property type="match status" value="1"/>
</dbReference>
<reference evidence="3" key="1">
    <citation type="journal article" date="2015" name="PLoS Genet.">
        <title>Genome Sequence and Transcriptome Analyses of Chrysochromulina tobin: Metabolic Tools for Enhanced Algal Fitness in the Prominent Order Prymnesiales (Haptophyceae).</title>
        <authorList>
            <person name="Hovde B.T."/>
            <person name="Deodato C.R."/>
            <person name="Hunsperger H.M."/>
            <person name="Ryken S.A."/>
            <person name="Yost W."/>
            <person name="Jha R.K."/>
            <person name="Patterson J."/>
            <person name="Monnat R.J. Jr."/>
            <person name="Barlow S.B."/>
            <person name="Starkenburg S.R."/>
            <person name="Cattolico R.A."/>
        </authorList>
    </citation>
    <scope>NUCLEOTIDE SEQUENCE</scope>
    <source>
        <strain evidence="3">CCMP291</strain>
    </source>
</reference>